<dbReference type="SMART" id="SM00062">
    <property type="entry name" value="PBPb"/>
    <property type="match status" value="1"/>
</dbReference>
<accession>A0A1H2PRV7</accession>
<sequence>MMRSMPLRLPLLLRFLSGRAVLSALLLAALSVASLIGVSPARAEVTLRVGYLRTQGYLADFPLAKVAIPGVRLELVALETGNDVLEALSAGAIDVGETGEVQPIFAQSAGQPIKVIASTAPQPTATAILVNQASPLHQVGDLRGKKISFVRGTNTHWLVIQSLGRVGLKQADIQPIFLGPADTVTALVQGQIGAATLTAPNIQIAEARGARVLVDGTGIVNSSIYYMASTNTIAGPKRNALGGFVTALDAHLPWIQSHLQERAAYLAPRYGVPPEIVLAASRVMAPRLVPVGDGKLAAYTQRIADAFAEQKLIPARIDARQEFDGSFDASLRK</sequence>
<dbReference type="PANTHER" id="PTHR30024">
    <property type="entry name" value="ALIPHATIC SULFONATES-BINDING PROTEIN-RELATED"/>
    <property type="match status" value="1"/>
</dbReference>
<reference evidence="4" key="1">
    <citation type="submission" date="2016-09" db="EMBL/GenBank/DDBJ databases">
        <authorList>
            <person name="Varghese N."/>
            <person name="Submissions S."/>
        </authorList>
    </citation>
    <scope>NUCLEOTIDE SEQUENCE [LARGE SCALE GENOMIC DNA]</scope>
    <source>
        <strain evidence="4">JS23</strain>
    </source>
</reference>
<dbReference type="Pfam" id="PF09084">
    <property type="entry name" value="NMT1"/>
    <property type="match status" value="1"/>
</dbReference>
<feature type="domain" description="Solute-binding protein family 3/N-terminal" evidence="2">
    <location>
        <begin position="46"/>
        <end position="262"/>
    </location>
</feature>
<dbReference type="InterPro" id="IPR001638">
    <property type="entry name" value="Solute-binding_3/MltF_N"/>
</dbReference>
<comment type="similarity">
    <text evidence="1">Belongs to the bacterial solute-binding protein SsuA/TauA family.</text>
</comment>
<dbReference type="STRING" id="1770053.SAMN05216551_106122"/>
<proteinExistence type="inferred from homology"/>
<evidence type="ECO:0000256" key="1">
    <source>
        <dbReference type="ARBA" id="ARBA00010742"/>
    </source>
</evidence>
<dbReference type="InterPro" id="IPR015168">
    <property type="entry name" value="SsuA/THI5"/>
</dbReference>
<evidence type="ECO:0000259" key="2">
    <source>
        <dbReference type="SMART" id="SM00062"/>
    </source>
</evidence>
<dbReference type="AlphaFoldDB" id="A0A1H2PRV7"/>
<dbReference type="EMBL" id="FNLO01000006">
    <property type="protein sequence ID" value="SDV48859.1"/>
    <property type="molecule type" value="Genomic_DNA"/>
</dbReference>
<evidence type="ECO:0000313" key="3">
    <source>
        <dbReference type="EMBL" id="SDV48859.1"/>
    </source>
</evidence>
<dbReference type="SUPFAM" id="SSF53850">
    <property type="entry name" value="Periplasmic binding protein-like II"/>
    <property type="match status" value="1"/>
</dbReference>
<organism evidence="3 4">
    <name type="scientific">Chitinasiproducens palmae</name>
    <dbReference type="NCBI Taxonomy" id="1770053"/>
    <lineage>
        <taxon>Bacteria</taxon>
        <taxon>Pseudomonadati</taxon>
        <taxon>Pseudomonadota</taxon>
        <taxon>Betaproteobacteria</taxon>
        <taxon>Burkholderiales</taxon>
        <taxon>Burkholderiaceae</taxon>
        <taxon>Chitinasiproducens</taxon>
    </lineage>
</organism>
<protein>
    <submittedName>
        <fullName evidence="3">Sulfonate transport system substrate-binding protein</fullName>
    </submittedName>
</protein>
<evidence type="ECO:0000313" key="4">
    <source>
        <dbReference type="Proteomes" id="UP000243719"/>
    </source>
</evidence>
<dbReference type="Proteomes" id="UP000243719">
    <property type="component" value="Unassembled WGS sequence"/>
</dbReference>
<dbReference type="Gene3D" id="3.40.190.10">
    <property type="entry name" value="Periplasmic binding protein-like II"/>
    <property type="match status" value="2"/>
</dbReference>
<keyword evidence="4" id="KW-1185">Reference proteome</keyword>
<dbReference type="PANTHER" id="PTHR30024:SF42">
    <property type="entry name" value="ALIPHATIC SULFONATES-BINDING PROTEIN-RELATED"/>
    <property type="match status" value="1"/>
</dbReference>
<name>A0A1H2PRV7_9BURK</name>
<gene>
    <name evidence="3" type="ORF">SAMN05216551_106122</name>
</gene>